<evidence type="ECO:0000313" key="1">
    <source>
        <dbReference type="EMBL" id="GAA2629820.1"/>
    </source>
</evidence>
<proteinExistence type="predicted"/>
<accession>A0ABN3QLT7</accession>
<protein>
    <recommendedName>
        <fullName evidence="3">DinB-like domain-containing protein</fullName>
    </recommendedName>
</protein>
<comment type="caution">
    <text evidence="1">The sequence shown here is derived from an EMBL/GenBank/DDBJ whole genome shotgun (WGS) entry which is preliminary data.</text>
</comment>
<organism evidence="1 2">
    <name type="scientific">Streptomyces axinellae</name>
    <dbReference type="NCBI Taxonomy" id="552788"/>
    <lineage>
        <taxon>Bacteria</taxon>
        <taxon>Bacillati</taxon>
        <taxon>Actinomycetota</taxon>
        <taxon>Actinomycetes</taxon>
        <taxon>Kitasatosporales</taxon>
        <taxon>Streptomycetaceae</taxon>
        <taxon>Streptomyces</taxon>
    </lineage>
</organism>
<reference evidence="1 2" key="1">
    <citation type="journal article" date="2019" name="Int. J. Syst. Evol. Microbiol.">
        <title>The Global Catalogue of Microorganisms (GCM) 10K type strain sequencing project: providing services to taxonomists for standard genome sequencing and annotation.</title>
        <authorList>
            <consortium name="The Broad Institute Genomics Platform"/>
            <consortium name="The Broad Institute Genome Sequencing Center for Infectious Disease"/>
            <person name="Wu L."/>
            <person name="Ma J."/>
        </authorList>
    </citation>
    <scope>NUCLEOTIDE SEQUENCE [LARGE SCALE GENOMIC DNA]</scope>
    <source>
        <strain evidence="1 2">JCM 16373</strain>
    </source>
</reference>
<sequence length="188" mass="20224">MSGAVVKKVESLLPLSSRLEAEVSATVELIESSWRSDIVWRGLSGEQITGEQVIEHLAATFALLERAGWVRTWREAQTGGASNPVDDLSEASSVRQILRAAVWALKDFAGSGHGPMTFGYALHRVGDTDSWSATSKVLEMVLKSRTGADYANAASWAERRGRTWGDLRELAAVAAEVARRSGPEGVAA</sequence>
<evidence type="ECO:0008006" key="3">
    <source>
        <dbReference type="Google" id="ProtNLM"/>
    </source>
</evidence>
<dbReference type="EMBL" id="BAAARJ010000018">
    <property type="protein sequence ID" value="GAA2629820.1"/>
    <property type="molecule type" value="Genomic_DNA"/>
</dbReference>
<dbReference type="Proteomes" id="UP001501447">
    <property type="component" value="Unassembled WGS sequence"/>
</dbReference>
<keyword evidence="2" id="KW-1185">Reference proteome</keyword>
<gene>
    <name evidence="1" type="ORF">GCM10009863_51560</name>
</gene>
<evidence type="ECO:0000313" key="2">
    <source>
        <dbReference type="Proteomes" id="UP001501447"/>
    </source>
</evidence>
<name>A0ABN3QLT7_9ACTN</name>